<dbReference type="OrthoDB" id="571684at2"/>
<evidence type="ECO:0000313" key="5">
    <source>
        <dbReference type="Proteomes" id="UP000272400"/>
    </source>
</evidence>
<dbReference type="SUPFAM" id="SSF56645">
    <property type="entry name" value="Acyl-CoA dehydrogenase NM domain-like"/>
    <property type="match status" value="1"/>
</dbReference>
<dbReference type="Pfam" id="PF08028">
    <property type="entry name" value="Acyl-CoA_dh_2"/>
    <property type="match status" value="1"/>
</dbReference>
<evidence type="ECO:0000313" key="4">
    <source>
        <dbReference type="EMBL" id="ROO90987.1"/>
    </source>
</evidence>
<accession>A0A3N1DBU1</accession>
<keyword evidence="1" id="KW-0560">Oxidoreductase</keyword>
<evidence type="ECO:0000256" key="1">
    <source>
        <dbReference type="ARBA" id="ARBA00023002"/>
    </source>
</evidence>
<dbReference type="GO" id="GO:0006552">
    <property type="term" value="P:L-leucine catabolic process"/>
    <property type="evidence" value="ECO:0007669"/>
    <property type="project" value="TreeGrafter"/>
</dbReference>
<dbReference type="GO" id="GO:0050660">
    <property type="term" value="F:flavin adenine dinucleotide binding"/>
    <property type="evidence" value="ECO:0007669"/>
    <property type="project" value="InterPro"/>
</dbReference>
<dbReference type="Proteomes" id="UP000272400">
    <property type="component" value="Unassembled WGS sequence"/>
</dbReference>
<protein>
    <submittedName>
        <fullName evidence="4">SfnB family sulfur acquisition oxidoreductase</fullName>
    </submittedName>
</protein>
<name>A0A3N1DBU1_9ACTN</name>
<dbReference type="InterPro" id="IPR013786">
    <property type="entry name" value="AcylCoA_DH/ox_N"/>
</dbReference>
<sequence>MTTQTAVAAPPALTDETAPVVAAEVADRVRPGSAERDREARHPAAELADLAATGLLGIAVPAAYGGGGVRPGTVAEVFRLLAVGDAAVSQLLLSHFVLVELLKAAGSDAQKEFFFGEAVRGVRFGNATAERGTKHIFDRKTALTADPDGGHLLNGQKFYTTGALASGWIGVAASTDGDQSQPVLAFVRPDDEGVEFADDWTAFGQRPTASGSITFTDVRVPADRVLVLGPVPADPPPQTLGAYDQILHAAIDVGIGRAALEDGAAFVAERSRPWFESGHDRAADEPHTLVHFGRLTTRLHALEALFARAGAVLDAAYAAPELTDENTAAASLAVAEAKAFAQDISVQIATDILELAGTSAADSRHGLDRHWRNVRVHSLHDPARWKHHHIGNHLLNAVNPPRYPLL</sequence>
<dbReference type="PANTHER" id="PTHR43884">
    <property type="entry name" value="ACYL-COA DEHYDROGENASE"/>
    <property type="match status" value="1"/>
</dbReference>
<feature type="domain" description="Acyl-CoA dehydrogenase/oxidase N-terminal" evidence="2">
    <location>
        <begin position="21"/>
        <end position="121"/>
    </location>
</feature>
<evidence type="ECO:0000259" key="2">
    <source>
        <dbReference type="Pfam" id="PF02771"/>
    </source>
</evidence>
<reference evidence="4 5" key="1">
    <citation type="submission" date="2018-11" db="EMBL/GenBank/DDBJ databases">
        <title>Sequencing the genomes of 1000 actinobacteria strains.</title>
        <authorList>
            <person name="Klenk H.-P."/>
        </authorList>
    </citation>
    <scope>NUCLEOTIDE SEQUENCE [LARGE SCALE GENOMIC DNA]</scope>
    <source>
        <strain evidence="4 5">DSM 44254</strain>
    </source>
</reference>
<dbReference type="InterPro" id="IPR013107">
    <property type="entry name" value="Acyl-CoA_DH_C"/>
</dbReference>
<dbReference type="GO" id="GO:0008470">
    <property type="term" value="F:3-methylbutanoyl-CoA dehydrogenase activity"/>
    <property type="evidence" value="ECO:0007669"/>
    <property type="project" value="TreeGrafter"/>
</dbReference>
<dbReference type="RefSeq" id="WP_123669866.1">
    <property type="nucleotide sequence ID" value="NZ_RJKE01000001.1"/>
</dbReference>
<dbReference type="Pfam" id="PF02771">
    <property type="entry name" value="Acyl-CoA_dh_N"/>
    <property type="match status" value="1"/>
</dbReference>
<dbReference type="InterPro" id="IPR037069">
    <property type="entry name" value="AcylCoA_DH/ox_N_sf"/>
</dbReference>
<dbReference type="Gene3D" id="1.20.140.10">
    <property type="entry name" value="Butyryl-CoA Dehydrogenase, subunit A, domain 3"/>
    <property type="match status" value="1"/>
</dbReference>
<gene>
    <name evidence="4" type="ORF">EDD29_8729</name>
</gene>
<dbReference type="Gene3D" id="1.10.540.10">
    <property type="entry name" value="Acyl-CoA dehydrogenase/oxidase, N-terminal domain"/>
    <property type="match status" value="1"/>
</dbReference>
<dbReference type="PIRSF" id="PIRSF016578">
    <property type="entry name" value="HsaA"/>
    <property type="match status" value="1"/>
</dbReference>
<dbReference type="NCBIfam" id="TIGR04022">
    <property type="entry name" value="sulfur_SfnB"/>
    <property type="match status" value="1"/>
</dbReference>
<dbReference type="InterPro" id="IPR023922">
    <property type="entry name" value="S04_starv_induced_SfnB"/>
</dbReference>
<dbReference type="EMBL" id="RJKE01000001">
    <property type="protein sequence ID" value="ROO90987.1"/>
    <property type="molecule type" value="Genomic_DNA"/>
</dbReference>
<dbReference type="PANTHER" id="PTHR43884:SF12">
    <property type="entry name" value="ISOVALERYL-COA DEHYDROGENASE, MITOCHONDRIAL-RELATED"/>
    <property type="match status" value="1"/>
</dbReference>
<dbReference type="SUPFAM" id="SSF47203">
    <property type="entry name" value="Acyl-CoA dehydrogenase C-terminal domain-like"/>
    <property type="match status" value="1"/>
</dbReference>
<dbReference type="InterPro" id="IPR009100">
    <property type="entry name" value="AcylCoA_DH/oxidase_NM_dom_sf"/>
</dbReference>
<dbReference type="InterPro" id="IPR046373">
    <property type="entry name" value="Acyl-CoA_Oxase/DH_mid-dom_sf"/>
</dbReference>
<keyword evidence="5" id="KW-1185">Reference proteome</keyword>
<evidence type="ECO:0000259" key="3">
    <source>
        <dbReference type="Pfam" id="PF08028"/>
    </source>
</evidence>
<feature type="domain" description="Acyl-CoA dehydrogenase C-terminal" evidence="3">
    <location>
        <begin position="246"/>
        <end position="380"/>
    </location>
</feature>
<organism evidence="4 5">
    <name type="scientific">Actinocorallia herbida</name>
    <dbReference type="NCBI Taxonomy" id="58109"/>
    <lineage>
        <taxon>Bacteria</taxon>
        <taxon>Bacillati</taxon>
        <taxon>Actinomycetota</taxon>
        <taxon>Actinomycetes</taxon>
        <taxon>Streptosporangiales</taxon>
        <taxon>Thermomonosporaceae</taxon>
        <taxon>Actinocorallia</taxon>
    </lineage>
</organism>
<dbReference type="InterPro" id="IPR036250">
    <property type="entry name" value="AcylCo_DH-like_C"/>
</dbReference>
<dbReference type="AlphaFoldDB" id="A0A3N1DBU1"/>
<dbReference type="Gene3D" id="2.40.110.10">
    <property type="entry name" value="Butyryl-CoA Dehydrogenase, subunit A, domain 2"/>
    <property type="match status" value="1"/>
</dbReference>
<comment type="caution">
    <text evidence="4">The sequence shown here is derived from an EMBL/GenBank/DDBJ whole genome shotgun (WGS) entry which is preliminary data.</text>
</comment>
<proteinExistence type="predicted"/>